<dbReference type="EMBL" id="BK015668">
    <property type="protein sequence ID" value="DAE19158.1"/>
    <property type="molecule type" value="Genomic_DNA"/>
</dbReference>
<sequence>MPVDPVAEVVKPLFRKIYPLPRARKSPLQWALVVLPRQTAETLYSESALLR</sequence>
<name>A0A8S5QIM6_9CAUD</name>
<organism evidence="1">
    <name type="scientific">Siphoviridae sp. ctCUc43</name>
    <dbReference type="NCBI Taxonomy" id="2825379"/>
    <lineage>
        <taxon>Viruses</taxon>
        <taxon>Duplodnaviria</taxon>
        <taxon>Heunggongvirae</taxon>
        <taxon>Uroviricota</taxon>
        <taxon>Caudoviricetes</taxon>
    </lineage>
</organism>
<reference evidence="1" key="1">
    <citation type="journal article" date="2021" name="Proc. Natl. Acad. Sci. U.S.A.">
        <title>A Catalog of Tens of Thousands of Viruses from Human Metagenomes Reveals Hidden Associations with Chronic Diseases.</title>
        <authorList>
            <person name="Tisza M.J."/>
            <person name="Buck C.B."/>
        </authorList>
    </citation>
    <scope>NUCLEOTIDE SEQUENCE</scope>
    <source>
        <strain evidence="1">CtCUc43</strain>
    </source>
</reference>
<protein>
    <submittedName>
        <fullName evidence="1">Uncharacterized protein</fullName>
    </submittedName>
</protein>
<proteinExistence type="predicted"/>
<evidence type="ECO:0000313" key="1">
    <source>
        <dbReference type="EMBL" id="DAE19158.1"/>
    </source>
</evidence>
<accession>A0A8S5QIM6</accession>